<feature type="domain" description="HTH araC/xylS-type" evidence="4">
    <location>
        <begin position="189"/>
        <end position="286"/>
    </location>
</feature>
<name>A0AAC9EXN5_9PROT</name>
<dbReference type="GO" id="GO:0005829">
    <property type="term" value="C:cytosol"/>
    <property type="evidence" value="ECO:0007669"/>
    <property type="project" value="TreeGrafter"/>
</dbReference>
<evidence type="ECO:0000256" key="2">
    <source>
        <dbReference type="ARBA" id="ARBA00023125"/>
    </source>
</evidence>
<dbReference type="PROSITE" id="PS00041">
    <property type="entry name" value="HTH_ARAC_FAMILY_1"/>
    <property type="match status" value="1"/>
</dbReference>
<dbReference type="KEGG" id="ati:AL072_11685"/>
<keyword evidence="1" id="KW-0805">Transcription regulation</keyword>
<dbReference type="PROSITE" id="PS01124">
    <property type="entry name" value="HTH_ARAC_FAMILY_2"/>
    <property type="match status" value="1"/>
</dbReference>
<keyword evidence="2" id="KW-0238">DNA-binding</keyword>
<dbReference type="Gene3D" id="1.10.10.60">
    <property type="entry name" value="Homeodomain-like"/>
    <property type="match status" value="1"/>
</dbReference>
<evidence type="ECO:0000256" key="3">
    <source>
        <dbReference type="ARBA" id="ARBA00023163"/>
    </source>
</evidence>
<gene>
    <name evidence="5" type="ORF">AL072_11685</name>
</gene>
<evidence type="ECO:0000259" key="4">
    <source>
        <dbReference type="PROSITE" id="PS01124"/>
    </source>
</evidence>
<dbReference type="Proteomes" id="UP000069935">
    <property type="component" value="Chromosome 1"/>
</dbReference>
<reference evidence="5 6" key="2">
    <citation type="journal article" date="2016" name="Genome Announc.">
        <title>Complete Genome Sequence of a Strain of Azospirillum thiophilum Isolated from a Sulfide Spring.</title>
        <authorList>
            <person name="Fomenkov A."/>
            <person name="Vincze T."/>
            <person name="Grabovich M."/>
            <person name="Anton B.P."/>
            <person name="Dubinina G."/>
            <person name="Orlova M."/>
            <person name="Belousova E."/>
            <person name="Roberts R.J."/>
        </authorList>
    </citation>
    <scope>NUCLEOTIDE SEQUENCE [LARGE SCALE GENOMIC DNA]</scope>
    <source>
        <strain evidence="5 6">BV-S</strain>
    </source>
</reference>
<dbReference type="GO" id="GO:0003700">
    <property type="term" value="F:DNA-binding transcription factor activity"/>
    <property type="evidence" value="ECO:0007669"/>
    <property type="project" value="InterPro"/>
</dbReference>
<evidence type="ECO:0000256" key="1">
    <source>
        <dbReference type="ARBA" id="ARBA00023015"/>
    </source>
</evidence>
<dbReference type="SMART" id="SM00342">
    <property type="entry name" value="HTH_ARAC"/>
    <property type="match status" value="1"/>
</dbReference>
<dbReference type="GO" id="GO:0000976">
    <property type="term" value="F:transcription cis-regulatory region binding"/>
    <property type="evidence" value="ECO:0007669"/>
    <property type="project" value="TreeGrafter"/>
</dbReference>
<dbReference type="InterPro" id="IPR018062">
    <property type="entry name" value="HTH_AraC-typ_CS"/>
</dbReference>
<dbReference type="InterPro" id="IPR009057">
    <property type="entry name" value="Homeodomain-like_sf"/>
</dbReference>
<reference evidence="6" key="1">
    <citation type="submission" date="2015-08" db="EMBL/GenBank/DDBJ databases">
        <title>Complete Genome Sequence of Azospirillum thiophilum BV-S.</title>
        <authorList>
            <person name="Fomenkov A."/>
            <person name="Vincze T."/>
            <person name="Grabovich M."/>
            <person name="Dubinina G."/>
            <person name="Orlova M."/>
            <person name="Belousova E."/>
            <person name="Roberts R.J."/>
        </authorList>
    </citation>
    <scope>NUCLEOTIDE SEQUENCE [LARGE SCALE GENOMIC DNA]</scope>
    <source>
        <strain evidence="6">BV-S</strain>
    </source>
</reference>
<organism evidence="5 6">
    <name type="scientific">Azospirillum thiophilum</name>
    <dbReference type="NCBI Taxonomy" id="528244"/>
    <lineage>
        <taxon>Bacteria</taxon>
        <taxon>Pseudomonadati</taxon>
        <taxon>Pseudomonadota</taxon>
        <taxon>Alphaproteobacteria</taxon>
        <taxon>Rhodospirillales</taxon>
        <taxon>Azospirillaceae</taxon>
        <taxon>Azospirillum</taxon>
    </lineage>
</organism>
<dbReference type="RefSeq" id="WP_045580177.1">
    <property type="nucleotide sequence ID" value="NZ_CP012401.1"/>
</dbReference>
<protein>
    <submittedName>
        <fullName evidence="5">Transcriptional regulator</fullName>
    </submittedName>
</protein>
<dbReference type="AlphaFoldDB" id="A0AAC9EXN5"/>
<dbReference type="PANTHER" id="PTHR47894">
    <property type="entry name" value="HTH-TYPE TRANSCRIPTIONAL REGULATOR GADX"/>
    <property type="match status" value="1"/>
</dbReference>
<dbReference type="Pfam" id="PF12833">
    <property type="entry name" value="HTH_18"/>
    <property type="match status" value="1"/>
</dbReference>
<keyword evidence="6" id="KW-1185">Reference proteome</keyword>
<dbReference type="InterPro" id="IPR018060">
    <property type="entry name" value="HTH_AraC"/>
</dbReference>
<evidence type="ECO:0000313" key="5">
    <source>
        <dbReference type="EMBL" id="ALG72189.1"/>
    </source>
</evidence>
<dbReference type="EMBL" id="CP012401">
    <property type="protein sequence ID" value="ALG72189.1"/>
    <property type="molecule type" value="Genomic_DNA"/>
</dbReference>
<dbReference type="SUPFAM" id="SSF46689">
    <property type="entry name" value="Homeodomain-like"/>
    <property type="match status" value="1"/>
</dbReference>
<evidence type="ECO:0000313" key="6">
    <source>
        <dbReference type="Proteomes" id="UP000069935"/>
    </source>
</evidence>
<accession>A0AAC9EXN5</accession>
<keyword evidence="3" id="KW-0804">Transcription</keyword>
<sequence>MVSDLLARLSRFAARDLRPGGGDRPHRPELWSFVAHDRERLADVRIGRTALIMVLEGAKDLTDGSGITRRFSTGTAMLLPPGWCGSVVNDPGDSGRYRALVLEFPAEMVRRLLRAHGTEGLTPRARPRDWHVTLTAALTDAIQHAAAGLTADPPLPPRLADHRCMEVLLAMLEDGVWWLGPVAPTGTADAVRQLLRTQPERPWSAALVAGALNLSAGTLRRRLAEESFSVRRILTEERVAHARDLLEREGLSVQEAAEACGYANRSHFARRIRAAVGVNPSELRGR</sequence>
<dbReference type="PANTHER" id="PTHR47894:SF4">
    <property type="entry name" value="HTH-TYPE TRANSCRIPTIONAL REGULATOR GADX"/>
    <property type="match status" value="1"/>
</dbReference>
<proteinExistence type="predicted"/>